<evidence type="ECO:0000313" key="8">
    <source>
        <dbReference type="Proteomes" id="UP000218427"/>
    </source>
</evidence>
<reference evidence="7" key="1">
    <citation type="submission" date="2017-08" db="EMBL/GenBank/DDBJ databases">
        <title>Microbulbifer marisrubri sp. nov., a halophilic alphaproteobacterium isolated from marine sediment of the Yellow Sea, China.</title>
        <authorList>
            <person name="Zhang G."/>
            <person name="Xiong Q."/>
        </authorList>
    </citation>
    <scope>NUCLEOTIDE SEQUENCE [LARGE SCALE GENOMIC DNA]</scope>
    <source>
        <strain evidence="7">WRN-8</strain>
    </source>
</reference>
<evidence type="ECO:0000259" key="6">
    <source>
        <dbReference type="Pfam" id="PF00881"/>
    </source>
</evidence>
<evidence type="ECO:0000256" key="2">
    <source>
        <dbReference type="ARBA" id="ARBA00007118"/>
    </source>
</evidence>
<gene>
    <name evidence="7" type="ORF">AWR36_000345</name>
</gene>
<evidence type="ECO:0000313" key="7">
    <source>
        <dbReference type="EMBL" id="PCO07064.1"/>
    </source>
</evidence>
<sequence length="227" mass="25327">MTASASSMSLETAIKERRSVRGFLDQPVPQAVLESVFSLAQHAPSNCNIQPWKVWIASGALKNHLREQLVEKVVSGVPFNADYEYPGKFDGDYRRRQVECAVELYSNMGIARDDKEGRMRASLRNFELFDAPHVCFIGMDKRFGASVALDVGMYVQNLILAMTAHGVASCAQGALRYYPDLVRETFEIGDDINILLGISFGYEDTDVPANKTRVGRDEFRQSVVFSS</sequence>
<evidence type="ECO:0000256" key="5">
    <source>
        <dbReference type="ARBA" id="ARBA00023002"/>
    </source>
</evidence>
<dbReference type="PANTHER" id="PTHR43673:SF2">
    <property type="entry name" value="NITROREDUCTASE"/>
    <property type="match status" value="1"/>
</dbReference>
<keyword evidence="3" id="KW-0285">Flavoprotein</keyword>
<comment type="cofactor">
    <cofactor evidence="1">
        <name>FMN</name>
        <dbReference type="ChEBI" id="CHEBI:58210"/>
    </cofactor>
</comment>
<dbReference type="Pfam" id="PF00881">
    <property type="entry name" value="Nitroreductase"/>
    <property type="match status" value="1"/>
</dbReference>
<organism evidence="7 8">
    <name type="scientific">Microbulbifer flavimaris</name>
    <dbReference type="NCBI Taxonomy" id="1781068"/>
    <lineage>
        <taxon>Bacteria</taxon>
        <taxon>Pseudomonadati</taxon>
        <taxon>Pseudomonadota</taxon>
        <taxon>Gammaproteobacteria</taxon>
        <taxon>Cellvibrionales</taxon>
        <taxon>Microbulbiferaceae</taxon>
        <taxon>Microbulbifer</taxon>
    </lineage>
</organism>
<keyword evidence="5" id="KW-0560">Oxidoreductase</keyword>
<dbReference type="Proteomes" id="UP000218427">
    <property type="component" value="Unassembled WGS sequence"/>
</dbReference>
<keyword evidence="4" id="KW-0288">FMN</keyword>
<evidence type="ECO:0000256" key="1">
    <source>
        <dbReference type="ARBA" id="ARBA00001917"/>
    </source>
</evidence>
<dbReference type="PANTHER" id="PTHR43673">
    <property type="entry name" value="NAD(P)H NITROREDUCTASE YDGI-RELATED"/>
    <property type="match status" value="1"/>
</dbReference>
<dbReference type="InterPro" id="IPR000415">
    <property type="entry name" value="Nitroreductase-like"/>
</dbReference>
<comment type="caution">
    <text evidence="7">The sequence shown here is derived from an EMBL/GenBank/DDBJ whole genome shotgun (WGS) entry which is preliminary data.</text>
</comment>
<evidence type="ECO:0000256" key="3">
    <source>
        <dbReference type="ARBA" id="ARBA00022630"/>
    </source>
</evidence>
<accession>A0ABX4I3R1</accession>
<name>A0ABX4I3R1_9GAMM</name>
<feature type="domain" description="Nitroreductase" evidence="6">
    <location>
        <begin position="14"/>
        <end position="202"/>
    </location>
</feature>
<evidence type="ECO:0000256" key="4">
    <source>
        <dbReference type="ARBA" id="ARBA00022643"/>
    </source>
</evidence>
<comment type="similarity">
    <text evidence="2">Belongs to the nitroreductase family.</text>
</comment>
<keyword evidence="8" id="KW-1185">Reference proteome</keyword>
<dbReference type="InterPro" id="IPR029479">
    <property type="entry name" value="Nitroreductase"/>
</dbReference>
<dbReference type="Gene3D" id="3.40.109.10">
    <property type="entry name" value="NADH Oxidase"/>
    <property type="match status" value="1"/>
</dbReference>
<dbReference type="CDD" id="cd02136">
    <property type="entry name" value="PnbA_NfnB-like"/>
    <property type="match status" value="1"/>
</dbReference>
<dbReference type="SUPFAM" id="SSF55469">
    <property type="entry name" value="FMN-dependent nitroreductase-like"/>
    <property type="match status" value="1"/>
</dbReference>
<dbReference type="EMBL" id="LRFG02000001">
    <property type="protein sequence ID" value="PCO07064.1"/>
    <property type="molecule type" value="Genomic_DNA"/>
</dbReference>
<protein>
    <submittedName>
        <fullName evidence="7">Oxidoreductase</fullName>
    </submittedName>
</protein>
<proteinExistence type="inferred from homology"/>